<dbReference type="PANTHER" id="PTHR46268:SF6">
    <property type="entry name" value="UNIVERSAL STRESS PROTEIN UP12"/>
    <property type="match status" value="1"/>
</dbReference>
<dbReference type="InterPro" id="IPR006016">
    <property type="entry name" value="UspA"/>
</dbReference>
<dbReference type="AlphaFoldDB" id="A0A0C2RLN6"/>
<evidence type="ECO:0000259" key="2">
    <source>
        <dbReference type="Pfam" id="PF00582"/>
    </source>
</evidence>
<dbReference type="PRINTS" id="PR01438">
    <property type="entry name" value="UNVRSLSTRESS"/>
</dbReference>
<dbReference type="EMBL" id="JXRR01000008">
    <property type="protein sequence ID" value="KIL51165.1"/>
    <property type="molecule type" value="Genomic_DNA"/>
</dbReference>
<organism evidence="3 4">
    <name type="scientific">Jeotgalibacillus campisalis</name>
    <dbReference type="NCBI Taxonomy" id="220754"/>
    <lineage>
        <taxon>Bacteria</taxon>
        <taxon>Bacillati</taxon>
        <taxon>Bacillota</taxon>
        <taxon>Bacilli</taxon>
        <taxon>Bacillales</taxon>
        <taxon>Caryophanaceae</taxon>
        <taxon>Jeotgalibacillus</taxon>
    </lineage>
</organism>
<comment type="caution">
    <text evidence="3">The sequence shown here is derived from an EMBL/GenBank/DDBJ whole genome shotgun (WGS) entry which is preliminary data.</text>
</comment>
<dbReference type="CDD" id="cd00293">
    <property type="entry name" value="USP-like"/>
    <property type="match status" value="1"/>
</dbReference>
<dbReference type="SUPFAM" id="SSF52402">
    <property type="entry name" value="Adenine nucleotide alpha hydrolases-like"/>
    <property type="match status" value="1"/>
</dbReference>
<dbReference type="Pfam" id="PF00582">
    <property type="entry name" value="Usp"/>
    <property type="match status" value="1"/>
</dbReference>
<reference evidence="3 4" key="1">
    <citation type="submission" date="2015-01" db="EMBL/GenBank/DDBJ databases">
        <title>Jeotgalibacillus campisalis genome sequencing.</title>
        <authorList>
            <person name="Goh K.M."/>
            <person name="Chan K.-G."/>
            <person name="Yaakop A.S."/>
            <person name="Ee R."/>
            <person name="Gan H.M."/>
            <person name="Chan C.S."/>
        </authorList>
    </citation>
    <scope>NUCLEOTIDE SEQUENCE [LARGE SCALE GENOMIC DNA]</scope>
    <source>
        <strain evidence="3 4">SF-57</strain>
    </source>
</reference>
<dbReference type="InterPro" id="IPR014729">
    <property type="entry name" value="Rossmann-like_a/b/a_fold"/>
</dbReference>
<comment type="similarity">
    <text evidence="1">Belongs to the universal stress protein A family.</text>
</comment>
<dbReference type="InterPro" id="IPR006015">
    <property type="entry name" value="Universal_stress_UspA"/>
</dbReference>
<accession>A0A0C2RLN6</accession>
<dbReference type="PATRIC" id="fig|220754.4.peg.1065"/>
<dbReference type="Proteomes" id="UP000031972">
    <property type="component" value="Unassembled WGS sequence"/>
</dbReference>
<keyword evidence="4" id="KW-1185">Reference proteome</keyword>
<dbReference type="PANTHER" id="PTHR46268">
    <property type="entry name" value="STRESS RESPONSE PROTEIN NHAX"/>
    <property type="match status" value="1"/>
</dbReference>
<name>A0A0C2RLN6_9BACL</name>
<gene>
    <name evidence="3" type="ORF">KR50_10460</name>
</gene>
<evidence type="ECO:0000256" key="1">
    <source>
        <dbReference type="ARBA" id="ARBA00008791"/>
    </source>
</evidence>
<evidence type="ECO:0000313" key="4">
    <source>
        <dbReference type="Proteomes" id="UP000031972"/>
    </source>
</evidence>
<evidence type="ECO:0000313" key="3">
    <source>
        <dbReference type="EMBL" id="KIL51165.1"/>
    </source>
</evidence>
<protein>
    <submittedName>
        <fullName evidence="3">Universal stress protein</fullName>
    </submittedName>
</protein>
<dbReference type="Gene3D" id="3.40.50.620">
    <property type="entry name" value="HUPs"/>
    <property type="match status" value="1"/>
</dbReference>
<feature type="domain" description="UspA" evidence="2">
    <location>
        <begin position="1"/>
        <end position="138"/>
    </location>
</feature>
<sequence length="138" mass="15203">MKKIMVAIDGSEHAERALQKAISITASPEESSIDLVYVVDGDKSKSDVLHYGDSDTARYKREKMLEKNADIARQKGIQVSIEILHGDPAETLISFANSKSYDLVLVGSRGRNKLQTMLLGSVSHKLVKYIDAPVMVVK</sequence>
<dbReference type="OrthoDB" id="9777884at2"/>
<dbReference type="RefSeq" id="WP_041055615.1">
    <property type="nucleotide sequence ID" value="NZ_JXRR01000008.1"/>
</dbReference>
<proteinExistence type="inferred from homology"/>